<accession>A0AAD5QVR1</accession>
<evidence type="ECO:0000313" key="1">
    <source>
        <dbReference type="EMBL" id="KAJ1363354.1"/>
    </source>
</evidence>
<organism evidence="1 2">
    <name type="scientific">Parelaphostrongylus tenuis</name>
    <name type="common">Meningeal worm</name>
    <dbReference type="NCBI Taxonomy" id="148309"/>
    <lineage>
        <taxon>Eukaryota</taxon>
        <taxon>Metazoa</taxon>
        <taxon>Ecdysozoa</taxon>
        <taxon>Nematoda</taxon>
        <taxon>Chromadorea</taxon>
        <taxon>Rhabditida</taxon>
        <taxon>Rhabditina</taxon>
        <taxon>Rhabditomorpha</taxon>
        <taxon>Strongyloidea</taxon>
        <taxon>Metastrongylidae</taxon>
        <taxon>Parelaphostrongylus</taxon>
    </lineage>
</organism>
<protein>
    <submittedName>
        <fullName evidence="1">Uncharacterized protein</fullName>
    </submittedName>
</protein>
<proteinExistence type="predicted"/>
<dbReference type="EMBL" id="JAHQIW010004680">
    <property type="protein sequence ID" value="KAJ1363354.1"/>
    <property type="molecule type" value="Genomic_DNA"/>
</dbReference>
<reference evidence="1" key="1">
    <citation type="submission" date="2021-06" db="EMBL/GenBank/DDBJ databases">
        <title>Parelaphostrongylus tenuis whole genome reference sequence.</title>
        <authorList>
            <person name="Garwood T.J."/>
            <person name="Larsen P.A."/>
            <person name="Fountain-Jones N.M."/>
            <person name="Garbe J.R."/>
            <person name="Macchietto M.G."/>
            <person name="Kania S.A."/>
            <person name="Gerhold R.W."/>
            <person name="Richards J.E."/>
            <person name="Wolf T.M."/>
        </authorList>
    </citation>
    <scope>NUCLEOTIDE SEQUENCE</scope>
    <source>
        <strain evidence="1">MNPRO001-30</strain>
        <tissue evidence="1">Meninges</tissue>
    </source>
</reference>
<keyword evidence="2" id="KW-1185">Reference proteome</keyword>
<evidence type="ECO:0000313" key="2">
    <source>
        <dbReference type="Proteomes" id="UP001196413"/>
    </source>
</evidence>
<name>A0AAD5QVR1_PARTN</name>
<gene>
    <name evidence="1" type="ORF">KIN20_023201</name>
</gene>
<comment type="caution">
    <text evidence="1">The sequence shown here is derived from an EMBL/GenBank/DDBJ whole genome shotgun (WGS) entry which is preliminary data.</text>
</comment>
<dbReference type="AlphaFoldDB" id="A0AAD5QVR1"/>
<dbReference type="Proteomes" id="UP001196413">
    <property type="component" value="Unassembled WGS sequence"/>
</dbReference>
<sequence>MADVRAQVPGISASREAAQSFVSRLVMQTTLTKHWTDETYAMNAYLWFLMFSNGQGRSAGLPDAIIAAILGQLSVQIRYEALECKKATVNHADPAIPYDPPFGVTEPIICRYSYQFPNLKSDLLIASLSSLTSALFFDGTPKHLHEKDDAVIKTKDNYSDGNFPSISVSSLYQSST</sequence>